<reference evidence="2" key="1">
    <citation type="submission" date="2020-05" db="EMBL/GenBank/DDBJ databases">
        <authorList>
            <person name="Chiriac C."/>
            <person name="Salcher M."/>
            <person name="Ghai R."/>
            <person name="Kavagutti S V."/>
        </authorList>
    </citation>
    <scope>NUCLEOTIDE SEQUENCE</scope>
</reference>
<organism evidence="2">
    <name type="scientific">freshwater metagenome</name>
    <dbReference type="NCBI Taxonomy" id="449393"/>
    <lineage>
        <taxon>unclassified sequences</taxon>
        <taxon>metagenomes</taxon>
        <taxon>ecological metagenomes</taxon>
    </lineage>
</organism>
<proteinExistence type="predicted"/>
<protein>
    <submittedName>
        <fullName evidence="2">Unannotated protein</fullName>
    </submittedName>
</protein>
<accession>A0A6J6Y684</accession>
<feature type="transmembrane region" description="Helical" evidence="1">
    <location>
        <begin position="6"/>
        <end position="31"/>
    </location>
</feature>
<keyword evidence="1" id="KW-0472">Membrane</keyword>
<dbReference type="AlphaFoldDB" id="A0A6J6Y684"/>
<dbReference type="EMBL" id="CAFAAD010000181">
    <property type="protein sequence ID" value="CAB4804972.1"/>
    <property type="molecule type" value="Genomic_DNA"/>
</dbReference>
<gene>
    <name evidence="2" type="ORF">UFOPK2969_01678</name>
</gene>
<name>A0A6J6Y684_9ZZZZ</name>
<keyword evidence="1" id="KW-1133">Transmembrane helix</keyword>
<keyword evidence="1" id="KW-0812">Transmembrane</keyword>
<evidence type="ECO:0000313" key="2">
    <source>
        <dbReference type="EMBL" id="CAB4804972.1"/>
    </source>
</evidence>
<sequence>MGISIALAASVVGGFRAIYITTFVLALMATATMTRVISHKRLTGTPEERKEQERKLIADMETEAGLTTLPAFEG</sequence>
<evidence type="ECO:0000256" key="1">
    <source>
        <dbReference type="SAM" id="Phobius"/>
    </source>
</evidence>